<dbReference type="EMBL" id="CP077713">
    <property type="protein sequence ID" value="QXJ35429.1"/>
    <property type="molecule type" value="Genomic_DNA"/>
</dbReference>
<evidence type="ECO:0000313" key="2">
    <source>
        <dbReference type="EMBL" id="QXJ35429.1"/>
    </source>
</evidence>
<dbReference type="InterPro" id="IPR037914">
    <property type="entry name" value="SpoVT-AbrB_sf"/>
</dbReference>
<reference evidence="2 3" key="1">
    <citation type="journal article" date="2021" name="Environ. Microbiol.">
        <title>New insights into the diversity and evolution of the archaeal mobilome from three complete genomes of Saccharolobus shibatae.</title>
        <authorList>
            <person name="Medvedeva S."/>
            <person name="Brandt D."/>
            <person name="Cvirkaite-Krupovic V."/>
            <person name="Liu Y."/>
            <person name="Severinov K."/>
            <person name="Ishino S."/>
            <person name="Ishino Y."/>
            <person name="Prangishvili D."/>
            <person name="Kalinowski J."/>
            <person name="Krupovic M."/>
        </authorList>
    </citation>
    <scope>NUCLEOTIDE SEQUENCE [LARGE SCALE GENOMIC DNA]</scope>
    <source>
        <strain evidence="2 3">S38A</strain>
    </source>
</reference>
<gene>
    <name evidence="2" type="ORF">J5U22_01976</name>
</gene>
<dbReference type="Gene3D" id="2.10.260.10">
    <property type="match status" value="1"/>
</dbReference>
<proteinExistence type="predicted"/>
<dbReference type="AlphaFoldDB" id="A0A8F5GZL4"/>
<dbReference type="Proteomes" id="UP000694036">
    <property type="component" value="Chromosome"/>
</dbReference>
<name>A0A8F5GZL4_9CREN</name>
<evidence type="ECO:0000259" key="1">
    <source>
        <dbReference type="PROSITE" id="PS51740"/>
    </source>
</evidence>
<feature type="domain" description="SpoVT-AbrB" evidence="1">
    <location>
        <begin position="26"/>
        <end position="68"/>
    </location>
</feature>
<dbReference type="SUPFAM" id="SSF89447">
    <property type="entry name" value="AbrB/MazE/MraZ-like"/>
    <property type="match status" value="1"/>
</dbReference>
<dbReference type="GO" id="GO:0003677">
    <property type="term" value="F:DNA binding"/>
    <property type="evidence" value="ECO:0007669"/>
    <property type="project" value="InterPro"/>
</dbReference>
<sequence>MNESTKHTKRKSLYLRVIKWVYVGKEFILTIDDRGRITIPKEVRELIKSKKLKLRVEGSKIILESIVVDIDKYYGIFRKDLGKVDIDNIINEALTEVLLNDK</sequence>
<organism evidence="2 3">
    <name type="scientific">Saccharolobus shibatae</name>
    <dbReference type="NCBI Taxonomy" id="2286"/>
    <lineage>
        <taxon>Archaea</taxon>
        <taxon>Thermoproteota</taxon>
        <taxon>Thermoprotei</taxon>
        <taxon>Sulfolobales</taxon>
        <taxon>Sulfolobaceae</taxon>
        <taxon>Saccharolobus</taxon>
    </lineage>
</organism>
<keyword evidence="3" id="KW-1185">Reference proteome</keyword>
<dbReference type="PROSITE" id="PS51740">
    <property type="entry name" value="SPOVT_ABRB"/>
    <property type="match status" value="1"/>
</dbReference>
<evidence type="ECO:0000313" key="3">
    <source>
        <dbReference type="Proteomes" id="UP000694036"/>
    </source>
</evidence>
<protein>
    <recommendedName>
        <fullName evidence="1">SpoVT-AbrB domain-containing protein</fullName>
    </recommendedName>
</protein>
<dbReference type="InterPro" id="IPR007159">
    <property type="entry name" value="SpoVT-AbrB_dom"/>
</dbReference>
<accession>A0A8F5GZL4</accession>